<feature type="domain" description="HTH gntR-type" evidence="4">
    <location>
        <begin position="5"/>
        <end position="72"/>
    </location>
</feature>
<dbReference type="InterPro" id="IPR000524">
    <property type="entry name" value="Tscrpt_reg_HTH_GntR"/>
</dbReference>
<keyword evidence="1" id="KW-0805">Transcription regulation</keyword>
<dbReference type="EMBL" id="JAGRQC010000002">
    <property type="protein sequence ID" value="MBR0552723.1"/>
    <property type="molecule type" value="Genomic_DNA"/>
</dbReference>
<dbReference type="GO" id="GO:0003677">
    <property type="term" value="F:DNA binding"/>
    <property type="evidence" value="ECO:0007669"/>
    <property type="project" value="UniProtKB-KW"/>
</dbReference>
<dbReference type="Gene3D" id="1.10.10.10">
    <property type="entry name" value="Winged helix-like DNA-binding domain superfamily/Winged helix DNA-binding domain"/>
    <property type="match status" value="1"/>
</dbReference>
<gene>
    <name evidence="5" type="ORF">J7S20_09425</name>
</gene>
<dbReference type="InterPro" id="IPR036388">
    <property type="entry name" value="WH-like_DNA-bd_sf"/>
</dbReference>
<dbReference type="Proteomes" id="UP000676996">
    <property type="component" value="Unassembled WGS sequence"/>
</dbReference>
<keyword evidence="6" id="KW-1185">Reference proteome</keyword>
<evidence type="ECO:0000256" key="2">
    <source>
        <dbReference type="ARBA" id="ARBA00023125"/>
    </source>
</evidence>
<organism evidence="5 6">
    <name type="scientific">Stakelama marina</name>
    <dbReference type="NCBI Taxonomy" id="2826939"/>
    <lineage>
        <taxon>Bacteria</taxon>
        <taxon>Pseudomonadati</taxon>
        <taxon>Pseudomonadota</taxon>
        <taxon>Alphaproteobacteria</taxon>
        <taxon>Sphingomonadales</taxon>
        <taxon>Sphingomonadaceae</taxon>
        <taxon>Stakelama</taxon>
    </lineage>
</organism>
<sequence length="203" mass="22160">MMNSGATTERVYEALKRRIMDHGFRPGDRLDPTVLADQMAASVTPVRDALHMCAGEGLVEAHSGTGFYLPTLDEPSLKDLYAWSAELVTLAIRGWPKKVVSAEKTIEGVAQSVAGGDADIFAAIARRSLNGEHVRAVEALNARLSAVRVIEAQLLEDIGAELRALAAAVDAGDKNTLRRLSGQYHRRRLRIAADIVRLVHRRE</sequence>
<evidence type="ECO:0000313" key="6">
    <source>
        <dbReference type="Proteomes" id="UP000676996"/>
    </source>
</evidence>
<dbReference type="SMART" id="SM00345">
    <property type="entry name" value="HTH_GNTR"/>
    <property type="match status" value="1"/>
</dbReference>
<dbReference type="SUPFAM" id="SSF46785">
    <property type="entry name" value="Winged helix' DNA-binding domain"/>
    <property type="match status" value="1"/>
</dbReference>
<evidence type="ECO:0000256" key="1">
    <source>
        <dbReference type="ARBA" id="ARBA00023015"/>
    </source>
</evidence>
<dbReference type="PANTHER" id="PTHR43537:SF5">
    <property type="entry name" value="UXU OPERON TRANSCRIPTIONAL REGULATOR"/>
    <property type="match status" value="1"/>
</dbReference>
<dbReference type="PANTHER" id="PTHR43537">
    <property type="entry name" value="TRANSCRIPTIONAL REGULATOR, GNTR FAMILY"/>
    <property type="match status" value="1"/>
</dbReference>
<name>A0A8T4IDW3_9SPHN</name>
<comment type="caution">
    <text evidence="5">The sequence shown here is derived from an EMBL/GenBank/DDBJ whole genome shotgun (WGS) entry which is preliminary data.</text>
</comment>
<dbReference type="GO" id="GO:0003700">
    <property type="term" value="F:DNA-binding transcription factor activity"/>
    <property type="evidence" value="ECO:0007669"/>
    <property type="project" value="InterPro"/>
</dbReference>
<dbReference type="PROSITE" id="PS50949">
    <property type="entry name" value="HTH_GNTR"/>
    <property type="match status" value="1"/>
</dbReference>
<reference evidence="5" key="1">
    <citation type="submission" date="2021-04" db="EMBL/GenBank/DDBJ databases">
        <title>Ouciella asimina sp. nov., isolated from the surface seawater in the hydrothermal field of Okinawa Trough.</title>
        <authorList>
            <person name="Shuang W."/>
        </authorList>
    </citation>
    <scope>NUCLEOTIDE SEQUENCE</scope>
    <source>
        <strain evidence="5">LXI357</strain>
    </source>
</reference>
<dbReference type="AlphaFoldDB" id="A0A8T4IDW3"/>
<proteinExistence type="predicted"/>
<keyword evidence="2" id="KW-0238">DNA-binding</keyword>
<keyword evidence="3" id="KW-0804">Transcription</keyword>
<evidence type="ECO:0000259" key="4">
    <source>
        <dbReference type="PROSITE" id="PS50949"/>
    </source>
</evidence>
<accession>A0A8T4IDW3</accession>
<evidence type="ECO:0000256" key="3">
    <source>
        <dbReference type="ARBA" id="ARBA00023163"/>
    </source>
</evidence>
<dbReference type="Pfam" id="PF00392">
    <property type="entry name" value="GntR"/>
    <property type="match status" value="1"/>
</dbReference>
<protein>
    <submittedName>
        <fullName evidence="5">GntR family transcriptional regulator</fullName>
    </submittedName>
</protein>
<dbReference type="InterPro" id="IPR036390">
    <property type="entry name" value="WH_DNA-bd_sf"/>
</dbReference>
<evidence type="ECO:0000313" key="5">
    <source>
        <dbReference type="EMBL" id="MBR0552723.1"/>
    </source>
</evidence>